<accession>A0A6J4V3C0</accession>
<name>A0A6J4V3C0_9CYAN</name>
<feature type="non-terminal residue" evidence="1">
    <location>
        <position position="1"/>
    </location>
</feature>
<sequence length="45" mass="5293">ETKNYRKRDHEKWSCNHHAPATKSFGDDDFGSAIHPWRASIILRL</sequence>
<feature type="non-terminal residue" evidence="1">
    <location>
        <position position="45"/>
    </location>
</feature>
<reference evidence="1" key="1">
    <citation type="submission" date="2020-02" db="EMBL/GenBank/DDBJ databases">
        <authorList>
            <person name="Meier V. D."/>
        </authorList>
    </citation>
    <scope>NUCLEOTIDE SEQUENCE</scope>
    <source>
        <strain evidence="1">AVDCRST_MAG81</strain>
    </source>
</reference>
<evidence type="ECO:0000313" key="1">
    <source>
        <dbReference type="EMBL" id="CAA9564183.1"/>
    </source>
</evidence>
<dbReference type="AlphaFoldDB" id="A0A6J4V3C0"/>
<gene>
    <name evidence="1" type="ORF">AVDCRST_MAG81-1063</name>
</gene>
<proteinExistence type="predicted"/>
<protein>
    <submittedName>
        <fullName evidence="1">Uncharacterized protein</fullName>
    </submittedName>
</protein>
<dbReference type="EMBL" id="CADCWO010000056">
    <property type="protein sequence ID" value="CAA9564183.1"/>
    <property type="molecule type" value="Genomic_DNA"/>
</dbReference>
<organism evidence="1">
    <name type="scientific">uncultured Synechococcales cyanobacterium</name>
    <dbReference type="NCBI Taxonomy" id="1936017"/>
    <lineage>
        <taxon>Bacteria</taxon>
        <taxon>Bacillati</taxon>
        <taxon>Cyanobacteriota</taxon>
        <taxon>Cyanophyceae</taxon>
        <taxon>Synechococcales</taxon>
        <taxon>environmental samples</taxon>
    </lineage>
</organism>